<keyword evidence="1" id="KW-0812">Transmembrane</keyword>
<dbReference type="AlphaFoldDB" id="A0A9J5ZVD5"/>
<sequence>MVVKNYAVKDQSAQLVGITDSLGDMPFGLVHRLSTLSFSNFKHCNFGRYGTASWNRSATRRLLLSITYLIFSFRAWHTGTLGKTKAIRRLAQWLRQSSGLLFFIFSAALFLFAL</sequence>
<gene>
    <name evidence="2" type="ORF">H5410_015727</name>
</gene>
<comment type="caution">
    <text evidence="2">The sequence shown here is derived from an EMBL/GenBank/DDBJ whole genome shotgun (WGS) entry which is preliminary data.</text>
</comment>
<dbReference type="Proteomes" id="UP000824120">
    <property type="component" value="Chromosome 3"/>
</dbReference>
<evidence type="ECO:0000256" key="1">
    <source>
        <dbReference type="SAM" id="Phobius"/>
    </source>
</evidence>
<name>A0A9J5ZVD5_SOLCO</name>
<keyword evidence="1" id="KW-1133">Transmembrane helix</keyword>
<evidence type="ECO:0000313" key="3">
    <source>
        <dbReference type="Proteomes" id="UP000824120"/>
    </source>
</evidence>
<feature type="transmembrane region" description="Helical" evidence="1">
    <location>
        <begin position="93"/>
        <end position="113"/>
    </location>
</feature>
<evidence type="ECO:0000313" key="2">
    <source>
        <dbReference type="EMBL" id="KAG5615903.1"/>
    </source>
</evidence>
<dbReference type="EMBL" id="JACXVP010000003">
    <property type="protein sequence ID" value="KAG5615903.1"/>
    <property type="molecule type" value="Genomic_DNA"/>
</dbReference>
<keyword evidence="1" id="KW-0472">Membrane</keyword>
<proteinExistence type="predicted"/>
<organism evidence="2 3">
    <name type="scientific">Solanum commersonii</name>
    <name type="common">Commerson's wild potato</name>
    <name type="synonym">Commerson's nightshade</name>
    <dbReference type="NCBI Taxonomy" id="4109"/>
    <lineage>
        <taxon>Eukaryota</taxon>
        <taxon>Viridiplantae</taxon>
        <taxon>Streptophyta</taxon>
        <taxon>Embryophyta</taxon>
        <taxon>Tracheophyta</taxon>
        <taxon>Spermatophyta</taxon>
        <taxon>Magnoliopsida</taxon>
        <taxon>eudicotyledons</taxon>
        <taxon>Gunneridae</taxon>
        <taxon>Pentapetalae</taxon>
        <taxon>asterids</taxon>
        <taxon>lamiids</taxon>
        <taxon>Solanales</taxon>
        <taxon>Solanaceae</taxon>
        <taxon>Solanoideae</taxon>
        <taxon>Solaneae</taxon>
        <taxon>Solanum</taxon>
    </lineage>
</organism>
<reference evidence="2 3" key="1">
    <citation type="submission" date="2020-09" db="EMBL/GenBank/DDBJ databases">
        <title>De no assembly of potato wild relative species, Solanum commersonii.</title>
        <authorList>
            <person name="Cho K."/>
        </authorList>
    </citation>
    <scope>NUCLEOTIDE SEQUENCE [LARGE SCALE GENOMIC DNA]</scope>
    <source>
        <strain evidence="2">LZ3.2</strain>
        <tissue evidence="2">Leaf</tissue>
    </source>
</reference>
<protein>
    <submittedName>
        <fullName evidence="2">Uncharacterized protein</fullName>
    </submittedName>
</protein>
<accession>A0A9J5ZVD5</accession>
<keyword evidence="3" id="KW-1185">Reference proteome</keyword>